<evidence type="ECO:0000256" key="1">
    <source>
        <dbReference type="ARBA" id="ARBA00038240"/>
    </source>
</evidence>
<reference evidence="4" key="1">
    <citation type="journal article" date="2019" name="Int. J. Syst. Evol. Microbiol.">
        <title>The Global Catalogue of Microorganisms (GCM) 10K type strain sequencing project: providing services to taxonomists for standard genome sequencing and annotation.</title>
        <authorList>
            <consortium name="The Broad Institute Genomics Platform"/>
            <consortium name="The Broad Institute Genome Sequencing Center for Infectious Disease"/>
            <person name="Wu L."/>
            <person name="Ma J."/>
        </authorList>
    </citation>
    <scope>NUCLEOTIDE SEQUENCE [LARGE SCALE GENOMIC DNA]</scope>
    <source>
        <strain evidence="4">FCH27</strain>
    </source>
</reference>
<dbReference type="InterPro" id="IPR002575">
    <property type="entry name" value="Aminoglycoside_PTrfase"/>
</dbReference>
<dbReference type="Pfam" id="PF01636">
    <property type="entry name" value="APH"/>
    <property type="match status" value="1"/>
</dbReference>
<organism evidence="3 4">
    <name type="scientific">Nocardioides astragali</name>
    <dbReference type="NCBI Taxonomy" id="1776736"/>
    <lineage>
        <taxon>Bacteria</taxon>
        <taxon>Bacillati</taxon>
        <taxon>Actinomycetota</taxon>
        <taxon>Actinomycetes</taxon>
        <taxon>Propionibacteriales</taxon>
        <taxon>Nocardioidaceae</taxon>
        <taxon>Nocardioides</taxon>
    </lineage>
</organism>
<dbReference type="SUPFAM" id="SSF56112">
    <property type="entry name" value="Protein kinase-like (PK-like)"/>
    <property type="match status" value="1"/>
</dbReference>
<dbReference type="Gene3D" id="3.90.1200.10">
    <property type="match status" value="1"/>
</dbReference>
<evidence type="ECO:0000313" key="3">
    <source>
        <dbReference type="EMBL" id="MFC7363539.1"/>
    </source>
</evidence>
<protein>
    <submittedName>
        <fullName evidence="3">Phosphotransferase</fullName>
    </submittedName>
</protein>
<dbReference type="PANTHER" id="PTHR21064:SF6">
    <property type="entry name" value="AMINOGLYCOSIDE PHOSPHOTRANSFERASE DOMAIN-CONTAINING PROTEIN"/>
    <property type="match status" value="1"/>
</dbReference>
<evidence type="ECO:0000313" key="4">
    <source>
        <dbReference type="Proteomes" id="UP001596524"/>
    </source>
</evidence>
<keyword evidence="4" id="KW-1185">Reference proteome</keyword>
<dbReference type="EMBL" id="JBHTCH010000031">
    <property type="protein sequence ID" value="MFC7363539.1"/>
    <property type="molecule type" value="Genomic_DNA"/>
</dbReference>
<dbReference type="InterPro" id="IPR050249">
    <property type="entry name" value="Pseudomonas-type_ThrB"/>
</dbReference>
<comment type="similarity">
    <text evidence="1">Belongs to the pseudomonas-type ThrB family.</text>
</comment>
<feature type="domain" description="Aminoglycoside phosphotransferase" evidence="2">
    <location>
        <begin position="53"/>
        <end position="285"/>
    </location>
</feature>
<accession>A0ABW2N8C7</accession>
<name>A0ABW2N8C7_9ACTN</name>
<dbReference type="RefSeq" id="WP_255893154.1">
    <property type="nucleotide sequence ID" value="NZ_JAFMZM010000009.1"/>
</dbReference>
<proteinExistence type="inferred from homology"/>
<gene>
    <name evidence="3" type="ORF">ACFQO6_24930</name>
</gene>
<dbReference type="PANTHER" id="PTHR21064">
    <property type="entry name" value="AMINOGLYCOSIDE PHOSPHOTRANSFERASE DOMAIN-CONTAINING PROTEIN-RELATED"/>
    <property type="match status" value="1"/>
</dbReference>
<dbReference type="Proteomes" id="UP001596524">
    <property type="component" value="Unassembled WGS sequence"/>
</dbReference>
<comment type="caution">
    <text evidence="3">The sequence shown here is derived from an EMBL/GenBank/DDBJ whole genome shotgun (WGS) entry which is preliminary data.</text>
</comment>
<dbReference type="InterPro" id="IPR011009">
    <property type="entry name" value="Kinase-like_dom_sf"/>
</dbReference>
<sequence>MNASPPSGSAQRLFAESGLESSHESIDVVVVRRLLDRHYDLDGRLQALATEKDDTFRLRTGATDHLVKVSPPDEAQEVVGLQTAAMRYLERTAPELPVQRVKLAVDGRDCVVIETDDGRSRVLRVFDFVEGALWAQAKPDREQLARIGEILGRVDVALEGFAHPADQRGLVWDVRHFHDLTELVEHTANGEHRALAERVFRLFEATVVPSLADLETQVIHGDFSPYNVVIDDQGDDYVAGVIDFGDTVRSAVIFDPAVAMANLVGRPPEQPWREACAFVAGYERARPIKDRELPLLPVAALARLTLRALITNWRAERVPERRDYLLAHAQDDWINVERGLAVPMADVVAQLRAGRPAVDPLPESGSVGS</sequence>
<evidence type="ECO:0000259" key="2">
    <source>
        <dbReference type="Pfam" id="PF01636"/>
    </source>
</evidence>